<organism evidence="2 3">
    <name type="scientific">Penaeus vannamei</name>
    <name type="common">Whiteleg shrimp</name>
    <name type="synonym">Litopenaeus vannamei</name>
    <dbReference type="NCBI Taxonomy" id="6689"/>
    <lineage>
        <taxon>Eukaryota</taxon>
        <taxon>Metazoa</taxon>
        <taxon>Ecdysozoa</taxon>
        <taxon>Arthropoda</taxon>
        <taxon>Crustacea</taxon>
        <taxon>Multicrustacea</taxon>
        <taxon>Malacostraca</taxon>
        <taxon>Eumalacostraca</taxon>
        <taxon>Eucarida</taxon>
        <taxon>Decapoda</taxon>
        <taxon>Dendrobranchiata</taxon>
        <taxon>Penaeoidea</taxon>
        <taxon>Penaeidae</taxon>
        <taxon>Penaeus</taxon>
    </lineage>
</organism>
<feature type="compositionally biased region" description="Pro residues" evidence="1">
    <location>
        <begin position="375"/>
        <end position="387"/>
    </location>
</feature>
<comment type="caution">
    <text evidence="2">The sequence shown here is derived from an EMBL/GenBank/DDBJ whole genome shotgun (WGS) entry which is preliminary data.</text>
</comment>
<name>A0A423SM83_PENVA</name>
<evidence type="ECO:0000313" key="2">
    <source>
        <dbReference type="EMBL" id="ROT65326.1"/>
    </source>
</evidence>
<dbReference type="Proteomes" id="UP000283509">
    <property type="component" value="Unassembled WGS sequence"/>
</dbReference>
<keyword evidence="3" id="KW-1185">Reference proteome</keyword>
<gene>
    <name evidence="2" type="ORF">C7M84_016712</name>
</gene>
<feature type="region of interest" description="Disordered" evidence="1">
    <location>
        <begin position="323"/>
        <end position="422"/>
    </location>
</feature>
<feature type="compositionally biased region" description="Low complexity" evidence="1">
    <location>
        <begin position="347"/>
        <end position="374"/>
    </location>
</feature>
<accession>A0A423SM83</accession>
<evidence type="ECO:0000256" key="1">
    <source>
        <dbReference type="SAM" id="MobiDB-lite"/>
    </source>
</evidence>
<evidence type="ECO:0000313" key="3">
    <source>
        <dbReference type="Proteomes" id="UP000283509"/>
    </source>
</evidence>
<reference evidence="2 3" key="2">
    <citation type="submission" date="2019-01" db="EMBL/GenBank/DDBJ databases">
        <title>The decoding of complex shrimp genome reveals the adaptation for benthos swimmer, frequently molting mechanism and breeding impact on genome.</title>
        <authorList>
            <person name="Sun Y."/>
            <person name="Gao Y."/>
            <person name="Yu Y."/>
        </authorList>
    </citation>
    <scope>NUCLEOTIDE SEQUENCE [LARGE SCALE GENOMIC DNA]</scope>
    <source>
        <tissue evidence="2">Muscle</tissue>
    </source>
</reference>
<dbReference type="EMBL" id="QCYY01003100">
    <property type="protein sequence ID" value="ROT65326.1"/>
    <property type="molecule type" value="Genomic_DNA"/>
</dbReference>
<sequence>MACCGNAVSWYPRVDAAWRSCMFSGIYISCSLSLSPFSSVPPPCLRRASVPGPLDPFLPHSASACLSALLHVFSSPPPLLAFLRAYLRSSAYVILLDCLSARQSLCFPALLFVVHRPGFPPFLLLYLRLSPLVPLVATLTRPSPVCTLCDGLSLCFFPPPVRPPACHSIFPIRMQVWLSAYYPVALSPDGSRLAGALFMALLTHSALHPPTAPSLPQLRDLICPKQIGLWRLHPPLPLPSLTLATTPLPSATPPLPIPYHPPLSLPLPYHPHPPLPLLPSLPSLPLTYHPPLPYHSHITLLPLPLPTPPLPYHSLPPLPLPYHSSPSPTNHIPPSPSPTTPIHHSHSLTTHISPSPSPTTPYHHSPSLPLLNHPSPLPYHSTPPSPFPTTTRPLSPAPTTPIPPTPAPPLPNPPLEPRVGLR</sequence>
<feature type="compositionally biased region" description="Pro residues" evidence="1">
    <location>
        <begin position="395"/>
        <end position="416"/>
    </location>
</feature>
<protein>
    <submittedName>
        <fullName evidence="2">Uncharacterized protein</fullName>
    </submittedName>
</protein>
<reference evidence="2 3" key="1">
    <citation type="submission" date="2018-04" db="EMBL/GenBank/DDBJ databases">
        <authorList>
            <person name="Zhang X."/>
            <person name="Yuan J."/>
            <person name="Li F."/>
            <person name="Xiang J."/>
        </authorList>
    </citation>
    <scope>NUCLEOTIDE SEQUENCE [LARGE SCALE GENOMIC DNA]</scope>
    <source>
        <tissue evidence="2">Muscle</tissue>
    </source>
</reference>
<proteinExistence type="predicted"/>
<dbReference type="AlphaFoldDB" id="A0A423SM83"/>